<gene>
    <name evidence="3" type="ORF">PENNAL_c0090G10877</name>
    <name evidence="2" type="ORF">PENNAL_c0120G07089</name>
    <name evidence="1" type="ORF">PENNAL_c0297G08208</name>
</gene>
<dbReference type="Proteomes" id="UP000191691">
    <property type="component" value="Unassembled WGS sequence"/>
</dbReference>
<evidence type="ECO:0000313" key="1">
    <source>
        <dbReference type="EMBL" id="OQE60814.1"/>
    </source>
</evidence>
<dbReference type="EMBL" id="MOOB01000297">
    <property type="protein sequence ID" value="OQE60814.1"/>
    <property type="molecule type" value="Genomic_DNA"/>
</dbReference>
<dbReference type="InterPro" id="IPR011009">
    <property type="entry name" value="Kinase-like_dom_sf"/>
</dbReference>
<organism evidence="1 4">
    <name type="scientific">Penicillium nalgiovense</name>
    <dbReference type="NCBI Taxonomy" id="60175"/>
    <lineage>
        <taxon>Eukaryota</taxon>
        <taxon>Fungi</taxon>
        <taxon>Dikarya</taxon>
        <taxon>Ascomycota</taxon>
        <taxon>Pezizomycotina</taxon>
        <taxon>Eurotiomycetes</taxon>
        <taxon>Eurotiomycetidae</taxon>
        <taxon>Eurotiales</taxon>
        <taxon>Aspergillaceae</taxon>
        <taxon>Penicillium</taxon>
    </lineage>
</organism>
<dbReference type="EMBL" id="MOOB01000090">
    <property type="protein sequence ID" value="OQE73277.1"/>
    <property type="molecule type" value="Genomic_DNA"/>
</dbReference>
<proteinExistence type="predicted"/>
<name>A0A1V6WD51_PENNA</name>
<reference evidence="1" key="1">
    <citation type="submission" date="2016-10" db="EMBL/GenBank/DDBJ databases">
        <title>Uncovering the secondary metabolism of Penicillium species provides insights into the evolution of 6-MSA pathways.</title>
        <authorList>
            <person name="Nielsen J.C."/>
            <person name="Nielsen J."/>
        </authorList>
    </citation>
    <scope>NUCLEOTIDE SEQUENCE [LARGE SCALE GENOMIC DNA]</scope>
    <source>
        <strain evidence="1">IBT 13039</strain>
    </source>
</reference>
<sequence>MSGLPTQLVKAAEWIEWIDEVDEDIRLLDFGESFLQGQEPQKLAQPGCMIYSFLFTAWPFWYLGEDEVFVFQMIGFVERLPAEWESKWESMRMKSSHNLETEEDYGTSKLERKFAGMVPNPTLEPLLDVTRGLMRFLPSNRLTAEEALDLLGNAQDQ</sequence>
<dbReference type="Gene3D" id="1.10.510.10">
    <property type="entry name" value="Transferase(Phosphotransferase) domain 1"/>
    <property type="match status" value="1"/>
</dbReference>
<dbReference type="OMA" id="KSKWESM"/>
<keyword evidence="4" id="KW-1185">Reference proteome</keyword>
<evidence type="ECO:0000313" key="2">
    <source>
        <dbReference type="EMBL" id="OQE70213.1"/>
    </source>
</evidence>
<protein>
    <recommendedName>
        <fullName evidence="5">Protein kinase domain-containing protein</fullName>
    </recommendedName>
</protein>
<comment type="caution">
    <text evidence="1">The sequence shown here is derived from an EMBL/GenBank/DDBJ whole genome shotgun (WGS) entry which is preliminary data.</text>
</comment>
<evidence type="ECO:0000313" key="3">
    <source>
        <dbReference type="EMBL" id="OQE73277.1"/>
    </source>
</evidence>
<reference evidence="4" key="2">
    <citation type="journal article" date="2017" name="Nat. Microbiol.">
        <title>Global analysis of biosynthetic gene clusters reveals vast potential of secondary metabolite production in Penicillium species.</title>
        <authorList>
            <person name="Nielsen J.C."/>
            <person name="Grijseels S."/>
            <person name="Prigent S."/>
            <person name="Ji B."/>
            <person name="Dainat J."/>
            <person name="Nielsen K.F."/>
            <person name="Frisvad J.C."/>
            <person name="Workman M."/>
            <person name="Nielsen J."/>
        </authorList>
    </citation>
    <scope>NUCLEOTIDE SEQUENCE [LARGE SCALE GENOMIC DNA]</scope>
    <source>
        <strain evidence="4">IBT 13039</strain>
    </source>
</reference>
<dbReference type="AlphaFoldDB" id="A0A1V6WD51"/>
<dbReference type="EMBL" id="MOOB01000120">
    <property type="protein sequence ID" value="OQE70213.1"/>
    <property type="molecule type" value="Genomic_DNA"/>
</dbReference>
<evidence type="ECO:0000313" key="4">
    <source>
        <dbReference type="Proteomes" id="UP000191691"/>
    </source>
</evidence>
<evidence type="ECO:0008006" key="5">
    <source>
        <dbReference type="Google" id="ProtNLM"/>
    </source>
</evidence>
<accession>A0A1V6WD51</accession>
<dbReference type="STRING" id="60175.A0A1V6WD51"/>
<dbReference type="SUPFAM" id="SSF56112">
    <property type="entry name" value="Protein kinase-like (PK-like)"/>
    <property type="match status" value="1"/>
</dbReference>